<dbReference type="SUPFAM" id="SSF52518">
    <property type="entry name" value="Thiamin diphosphate-binding fold (THDP-binding)"/>
    <property type="match status" value="2"/>
</dbReference>
<evidence type="ECO:0000313" key="13">
    <source>
        <dbReference type="EMBL" id="CAD9693766.1"/>
    </source>
</evidence>
<dbReference type="Gene3D" id="3.40.50.970">
    <property type="match status" value="1"/>
</dbReference>
<evidence type="ECO:0000256" key="6">
    <source>
        <dbReference type="ARBA" id="ARBA00023002"/>
    </source>
</evidence>
<dbReference type="EMBL" id="HBHJ01019068">
    <property type="protein sequence ID" value="CAD9693766.1"/>
    <property type="molecule type" value="Transcribed_RNA"/>
</dbReference>
<organism evidence="13">
    <name type="scientific">Rhizochromulina marina</name>
    <dbReference type="NCBI Taxonomy" id="1034831"/>
    <lineage>
        <taxon>Eukaryota</taxon>
        <taxon>Sar</taxon>
        <taxon>Stramenopiles</taxon>
        <taxon>Ochrophyta</taxon>
        <taxon>Dictyochophyceae</taxon>
        <taxon>Rhizochromulinales</taxon>
        <taxon>Rhizochromulina</taxon>
    </lineage>
</organism>
<evidence type="ECO:0000256" key="9">
    <source>
        <dbReference type="ARBA" id="ARBA00040267"/>
    </source>
</evidence>
<dbReference type="InterPro" id="IPR003016">
    <property type="entry name" value="2-oxoA_DH_lipoyl-BS"/>
</dbReference>
<dbReference type="SMART" id="SM00861">
    <property type="entry name" value="Transket_pyr"/>
    <property type="match status" value="1"/>
</dbReference>
<dbReference type="Pfam" id="PF00676">
    <property type="entry name" value="E1_dh"/>
    <property type="match status" value="1"/>
</dbReference>
<reference evidence="13" key="1">
    <citation type="submission" date="2021-01" db="EMBL/GenBank/DDBJ databases">
        <authorList>
            <person name="Corre E."/>
            <person name="Pelletier E."/>
            <person name="Niang G."/>
            <person name="Scheremetjew M."/>
            <person name="Finn R."/>
            <person name="Kale V."/>
            <person name="Holt S."/>
            <person name="Cochrane G."/>
            <person name="Meng A."/>
            <person name="Brown T."/>
            <person name="Cohen L."/>
        </authorList>
    </citation>
    <scope>NUCLEOTIDE SEQUENCE</scope>
    <source>
        <strain evidence="13">CCMP1243</strain>
    </source>
</reference>
<dbReference type="EC" id="1.2.4.2" evidence="3"/>
<evidence type="ECO:0000256" key="4">
    <source>
        <dbReference type="ARBA" id="ARBA00022823"/>
    </source>
</evidence>
<evidence type="ECO:0000259" key="12">
    <source>
        <dbReference type="PROSITE" id="PS50968"/>
    </source>
</evidence>
<dbReference type="PROSITE" id="PS50968">
    <property type="entry name" value="BIOTINYL_LIPOYL"/>
    <property type="match status" value="1"/>
</dbReference>
<dbReference type="NCBIfam" id="NF006914">
    <property type="entry name" value="PRK09404.1"/>
    <property type="match status" value="1"/>
</dbReference>
<evidence type="ECO:0000256" key="5">
    <source>
        <dbReference type="ARBA" id="ARBA00022946"/>
    </source>
</evidence>
<dbReference type="SUPFAM" id="SSF51230">
    <property type="entry name" value="Single hybrid motif"/>
    <property type="match status" value="1"/>
</dbReference>
<dbReference type="PROSITE" id="PS00189">
    <property type="entry name" value="LIPOYL"/>
    <property type="match status" value="1"/>
</dbReference>
<gene>
    <name evidence="13" type="ORF">RMAR1173_LOCUS12586</name>
</gene>
<dbReference type="InterPro" id="IPR001017">
    <property type="entry name" value="DH_E1"/>
</dbReference>
<dbReference type="InterPro" id="IPR029061">
    <property type="entry name" value="THDP-binding"/>
</dbReference>
<dbReference type="GO" id="GO:0030976">
    <property type="term" value="F:thiamine pyrophosphate binding"/>
    <property type="evidence" value="ECO:0007669"/>
    <property type="project" value="InterPro"/>
</dbReference>
<evidence type="ECO:0000256" key="7">
    <source>
        <dbReference type="ARBA" id="ARBA00023052"/>
    </source>
</evidence>
<keyword evidence="7" id="KW-0786">Thiamine pyrophosphate</keyword>
<dbReference type="PANTHER" id="PTHR23152">
    <property type="entry name" value="2-OXOGLUTARATE DEHYDROGENASE"/>
    <property type="match status" value="1"/>
</dbReference>
<sequence>MLRASASRGLRAAAQRGVVSSGRAQLSALAGPARRLARLGPGLGGRGQGGLRWRLERAAPTVGGQRVVLRAFAADADRVIQVPEMGDSINEGTVLEFQVEVGALVKMDDVIAVLETDKVQVDVRSPVSGRLMELYAGPDDVVQVGSPFFKIDISAAGEADAAGPTAAAATAAPAASAPVSQQVPTPAPTPAPAPTPPPAPAASTPVGAGASDAFSTSIFNGGSAVYVDSMFDAWKRDPSSVHQSWNSFFQAVDAGMSAESAFTAPEELSGVPVPPPHTFGLREASDTAKTIHLIQAYQRRGHEMAILDPLGLQKPEPISDLDPTTYGFNIQGDWERGLELEGSMVNTVKGLMGNADINDDGQTTLHELVDFLQQTYCGSIGVEVDHLQDLEKLNWLRSRIEVPPSQYSKDEKRLILERLAFSEKFETILGTRFQTAKRFGLEGLESVIPGLKTLVDNVTSKGVDEVVIGMPHRGRLNVLANVVRKPMEIIFKEFKGVYAKPAVDDEDGDWSSSGDVKYHLGTSFRRAYPDGRTVQLELLPNPSHLEAVNPLVVGKARAKMDLLGDETGDRVLPVVMHGDAAFAGQGVVYETMQMARLDAYQTGGTVNVICNNQIGFTATPQQGRSTRYASDLGKAFNCPVFHVNADDVEAVCRVFELAADWRQTFHQDVVIDLIGYRKHGHNEIDEPTFTQPLMYERIGKHPKPLSLYQDRLLGENSFSKDEVEGVIKVVDDAFNAAWDGSDAFTVPDDVWLGTQGEDSPWKALATPYDDVNTQEATGLPMSTLQEVGTALTTVPEGFTLHRTLARQAKQKAKMFETGAGVDWATAESLAIGTLLLEGFNARMTGQDVERGTFSHRHALVHDQKTAAEHVWVNNIRSDQKNQFYIANSLLSEYAVLGFELGYSFEHPNNLVLWEAQFGDFVNGAQIIIDQFLSSGEAKWMRQSGLVMLLPHGYQGAGPEHSSCRIERFLQCSDEDPDEVPANLDTLKGQIRAAQKNNWQVVNPSTPANYFHVLRRQMYRQFRKPLIIPATKALLRHRLAVSNLDDFGPETRFQRVIDEAFPDEIKAASEVQRVVFCSGKLYYELLEQRREAGIDDVAIVRIEQLSPFPFDKVAENVKLYSNAEVVWAQEEPKNMGCWYFVQDRILTATRELNGHEIRPSYVGRKTMASPAEGWGDVHTREQNRIITDAMVRK</sequence>
<dbReference type="Pfam" id="PF02779">
    <property type="entry name" value="Transket_pyr"/>
    <property type="match status" value="1"/>
</dbReference>
<dbReference type="CDD" id="cd02016">
    <property type="entry name" value="TPP_E1_OGDC_like"/>
    <property type="match status" value="1"/>
</dbReference>
<keyword evidence="5" id="KW-0809">Transit peptide</keyword>
<dbReference type="NCBIfam" id="TIGR00239">
    <property type="entry name" value="2oxo_dh_E1"/>
    <property type="match status" value="1"/>
</dbReference>
<dbReference type="InterPro" id="IPR011603">
    <property type="entry name" value="2oxoglutarate_DH_E1"/>
</dbReference>
<evidence type="ECO:0000256" key="3">
    <source>
        <dbReference type="ARBA" id="ARBA00012280"/>
    </source>
</evidence>
<dbReference type="InterPro" id="IPR000089">
    <property type="entry name" value="Biotin_lipoyl"/>
</dbReference>
<feature type="domain" description="Lipoyl-binding" evidence="12">
    <location>
        <begin position="77"/>
        <end position="152"/>
    </location>
</feature>
<feature type="region of interest" description="Disordered" evidence="11">
    <location>
        <begin position="177"/>
        <end position="207"/>
    </location>
</feature>
<dbReference type="InterPro" id="IPR042179">
    <property type="entry name" value="KGD_C_sf"/>
</dbReference>
<comment type="similarity">
    <text evidence="2">Belongs to the alpha-ketoglutarate dehydrogenase family.</text>
</comment>
<dbReference type="Pfam" id="PF16870">
    <property type="entry name" value="OxoGdeHyase_C"/>
    <property type="match status" value="1"/>
</dbReference>
<protein>
    <recommendedName>
        <fullName evidence="9">2-oxoglutarate dehydrogenase, mitochondrial</fullName>
        <ecNumber evidence="3">1.2.4.2</ecNumber>
    </recommendedName>
    <alternativeName>
        <fullName evidence="10">2-oxoglutarate dehydrogenase complex component E1</fullName>
    </alternativeName>
</protein>
<dbReference type="GO" id="GO:0004591">
    <property type="term" value="F:oxoglutarate dehydrogenase (succinyl-transferring) activity"/>
    <property type="evidence" value="ECO:0007669"/>
    <property type="project" value="UniProtKB-EC"/>
</dbReference>
<evidence type="ECO:0000256" key="2">
    <source>
        <dbReference type="ARBA" id="ARBA00006936"/>
    </source>
</evidence>
<accession>A0A7S2S9S3</accession>
<comment type="function">
    <text evidence="8">The 2-oxoglutarate dehydrogenase complex catalyzes the overall conversion of 2-oxoglutarate to succinyl-CoA and CO(2). It contains multiple copies of three enzymatic components: 2-oxoglutarate dehydrogenase (E1), dihydrolipoamide succinyltransferase (E2) and lipoamide dehydrogenase (E3).</text>
</comment>
<evidence type="ECO:0000256" key="10">
    <source>
        <dbReference type="ARBA" id="ARBA00042984"/>
    </source>
</evidence>
<dbReference type="GO" id="GO:0005739">
    <property type="term" value="C:mitochondrion"/>
    <property type="evidence" value="ECO:0007669"/>
    <property type="project" value="TreeGrafter"/>
</dbReference>
<dbReference type="Gene3D" id="1.10.287.1150">
    <property type="entry name" value="TPP helical domain"/>
    <property type="match status" value="1"/>
</dbReference>
<dbReference type="InterPro" id="IPR032106">
    <property type="entry name" value="2-oxogl_dehyd_N"/>
</dbReference>
<evidence type="ECO:0000256" key="1">
    <source>
        <dbReference type="ARBA" id="ARBA00001964"/>
    </source>
</evidence>
<proteinExistence type="inferred from homology"/>
<dbReference type="NCBIfam" id="NF008907">
    <property type="entry name" value="PRK12270.1"/>
    <property type="match status" value="1"/>
</dbReference>
<dbReference type="Pfam" id="PF16078">
    <property type="entry name" value="2-oxogl_dehyd_N"/>
    <property type="match status" value="1"/>
</dbReference>
<dbReference type="PIRSF" id="PIRSF000157">
    <property type="entry name" value="Oxoglu_dh_E1"/>
    <property type="match status" value="1"/>
</dbReference>
<dbReference type="Gene3D" id="3.40.50.11610">
    <property type="entry name" value="Multifunctional 2-oxoglutarate metabolism enzyme, C-terminal domain"/>
    <property type="match status" value="1"/>
</dbReference>
<dbReference type="InterPro" id="IPR005475">
    <property type="entry name" value="Transketolase-like_Pyr-bd"/>
</dbReference>
<dbReference type="Gene3D" id="3.40.50.12470">
    <property type="match status" value="1"/>
</dbReference>
<dbReference type="AlphaFoldDB" id="A0A7S2S9S3"/>
<dbReference type="Pfam" id="PF00364">
    <property type="entry name" value="Biotin_lipoyl"/>
    <property type="match status" value="1"/>
</dbReference>
<dbReference type="GO" id="GO:0045252">
    <property type="term" value="C:oxoglutarate dehydrogenase complex"/>
    <property type="evidence" value="ECO:0007669"/>
    <property type="project" value="TreeGrafter"/>
</dbReference>
<dbReference type="Gene3D" id="2.40.50.100">
    <property type="match status" value="1"/>
</dbReference>
<dbReference type="GO" id="GO:0006099">
    <property type="term" value="P:tricarboxylic acid cycle"/>
    <property type="evidence" value="ECO:0007669"/>
    <property type="project" value="TreeGrafter"/>
</dbReference>
<feature type="compositionally biased region" description="Pro residues" evidence="11">
    <location>
        <begin position="185"/>
        <end position="200"/>
    </location>
</feature>
<keyword evidence="6" id="KW-0560">Oxidoreductase</keyword>
<dbReference type="CDD" id="cd06849">
    <property type="entry name" value="lipoyl_domain"/>
    <property type="match status" value="1"/>
</dbReference>
<keyword evidence="4" id="KW-0450">Lipoyl</keyword>
<evidence type="ECO:0000256" key="11">
    <source>
        <dbReference type="SAM" id="MobiDB-lite"/>
    </source>
</evidence>
<dbReference type="PANTHER" id="PTHR23152:SF4">
    <property type="entry name" value="2-OXOADIPATE DEHYDROGENASE COMPLEX COMPONENT E1"/>
    <property type="match status" value="1"/>
</dbReference>
<name>A0A7S2S9S3_9STRA</name>
<dbReference type="FunFam" id="3.40.50.12470:FF:000003">
    <property type="entry name" value="2-oxoglutarate dehydrogenase E1 component"/>
    <property type="match status" value="1"/>
</dbReference>
<dbReference type="InterPro" id="IPR031717">
    <property type="entry name" value="ODO-1/KGD_C"/>
</dbReference>
<comment type="cofactor">
    <cofactor evidence="1">
        <name>thiamine diphosphate</name>
        <dbReference type="ChEBI" id="CHEBI:58937"/>
    </cofactor>
</comment>
<evidence type="ECO:0000256" key="8">
    <source>
        <dbReference type="ARBA" id="ARBA00037426"/>
    </source>
</evidence>
<dbReference type="InterPro" id="IPR011053">
    <property type="entry name" value="Single_hybrid_motif"/>
</dbReference>